<dbReference type="PANTHER" id="PTHR34391">
    <property type="entry name" value="UPF0658 GOLGI APPARATUS MEMBRANE PROTEIN C1952.10C-RELATED"/>
    <property type="match status" value="1"/>
</dbReference>
<dbReference type="PANTHER" id="PTHR34391:SF1">
    <property type="entry name" value="UPF0658 GOLGI APPARATUS MEMBRANE PROTEIN C1952.10C-RELATED"/>
    <property type="match status" value="1"/>
</dbReference>
<dbReference type="AlphaFoldDB" id="A0A9W8DY91"/>
<feature type="transmembrane region" description="Helical" evidence="2">
    <location>
        <begin position="274"/>
        <end position="291"/>
    </location>
</feature>
<organism evidence="3 4">
    <name type="scientific">Tieghemiomyces parasiticus</name>
    <dbReference type="NCBI Taxonomy" id="78921"/>
    <lineage>
        <taxon>Eukaryota</taxon>
        <taxon>Fungi</taxon>
        <taxon>Fungi incertae sedis</taxon>
        <taxon>Zoopagomycota</taxon>
        <taxon>Kickxellomycotina</taxon>
        <taxon>Dimargaritomycetes</taxon>
        <taxon>Dimargaritales</taxon>
        <taxon>Dimargaritaceae</taxon>
        <taxon>Tieghemiomyces</taxon>
    </lineage>
</organism>
<reference evidence="3" key="1">
    <citation type="submission" date="2022-07" db="EMBL/GenBank/DDBJ databases">
        <title>Phylogenomic reconstructions and comparative analyses of Kickxellomycotina fungi.</title>
        <authorList>
            <person name="Reynolds N.K."/>
            <person name="Stajich J.E."/>
            <person name="Barry K."/>
            <person name="Grigoriev I.V."/>
            <person name="Crous P."/>
            <person name="Smith M.E."/>
        </authorList>
    </citation>
    <scope>NUCLEOTIDE SEQUENCE</scope>
    <source>
        <strain evidence="3">RSA 861</strain>
    </source>
</reference>
<feature type="region of interest" description="Disordered" evidence="1">
    <location>
        <begin position="369"/>
        <end position="408"/>
    </location>
</feature>
<evidence type="ECO:0000313" key="4">
    <source>
        <dbReference type="Proteomes" id="UP001150569"/>
    </source>
</evidence>
<accession>A0A9W8DY91</accession>
<keyword evidence="2" id="KW-0472">Membrane</keyword>
<evidence type="ECO:0000313" key="3">
    <source>
        <dbReference type="EMBL" id="KAJ1929060.1"/>
    </source>
</evidence>
<feature type="transmembrane region" description="Helical" evidence="2">
    <location>
        <begin position="249"/>
        <end position="267"/>
    </location>
</feature>
<protein>
    <submittedName>
        <fullName evidence="3">Uncharacterized protein</fullName>
    </submittedName>
</protein>
<evidence type="ECO:0000256" key="1">
    <source>
        <dbReference type="SAM" id="MobiDB-lite"/>
    </source>
</evidence>
<feature type="transmembrane region" description="Helical" evidence="2">
    <location>
        <begin position="96"/>
        <end position="115"/>
    </location>
</feature>
<keyword evidence="2" id="KW-0812">Transmembrane</keyword>
<name>A0A9W8DY91_9FUNG</name>
<sequence>MVHSPPGFLKPIILVPNGDVIHARPKRSLVHRLMPSGRIAAISLVIILCFAIVAVIVESLVWSGLINQINFSYWAQANNDAGDFSNLNTLQNSKPVVVYNALMITGLVFTSVAWWDAAGALLIFNLFLLAYSIVQYYEVPTLSYDEVNIILDRYPQVTIRNTLTYEFVLVGILSLWTLLMLALGFPLYREFSWSFYKKLGADVDIKRMNLHHLVLTTLLKMDSFFLLAFVIQLLAPAIVSGNFAPWSRLIAAFPLVAAIVTIGAIGLNREQHSLMMGFIVGLGFVLGYVVLEVTLMATRANEPNDPYAYCRIFVTFLGVINIALIFMSFGYGLRCYRNFDHGLKAARRRSALMTSGEVVTTSTKGLYNRSVGEKASGSNGRLERTAVANGETEASPSMATLPPRLMID</sequence>
<dbReference type="EMBL" id="JANBPT010000049">
    <property type="protein sequence ID" value="KAJ1929060.1"/>
    <property type="molecule type" value="Genomic_DNA"/>
</dbReference>
<dbReference type="OrthoDB" id="2448307at2759"/>
<gene>
    <name evidence="3" type="ORF">IWQ60_001505</name>
</gene>
<feature type="transmembrane region" description="Helical" evidence="2">
    <location>
        <begin position="311"/>
        <end position="333"/>
    </location>
</feature>
<feature type="transmembrane region" description="Helical" evidence="2">
    <location>
        <begin position="39"/>
        <end position="62"/>
    </location>
</feature>
<feature type="transmembrane region" description="Helical" evidence="2">
    <location>
        <begin position="224"/>
        <end position="243"/>
    </location>
</feature>
<comment type="caution">
    <text evidence="3">The sequence shown here is derived from an EMBL/GenBank/DDBJ whole genome shotgun (WGS) entry which is preliminary data.</text>
</comment>
<proteinExistence type="predicted"/>
<keyword evidence="4" id="KW-1185">Reference proteome</keyword>
<evidence type="ECO:0000256" key="2">
    <source>
        <dbReference type="SAM" id="Phobius"/>
    </source>
</evidence>
<feature type="transmembrane region" description="Helical" evidence="2">
    <location>
        <begin position="167"/>
        <end position="188"/>
    </location>
</feature>
<dbReference type="InterPro" id="IPR040410">
    <property type="entry name" value="UPF0658_Golgi"/>
</dbReference>
<dbReference type="GO" id="GO:0005794">
    <property type="term" value="C:Golgi apparatus"/>
    <property type="evidence" value="ECO:0007669"/>
    <property type="project" value="TreeGrafter"/>
</dbReference>
<dbReference type="Proteomes" id="UP001150569">
    <property type="component" value="Unassembled WGS sequence"/>
</dbReference>
<keyword evidence="2" id="KW-1133">Transmembrane helix</keyword>